<evidence type="ECO:0000313" key="2">
    <source>
        <dbReference type="EMBL" id="CEJ81660.1"/>
    </source>
</evidence>
<dbReference type="InterPro" id="IPR010730">
    <property type="entry name" value="HET"/>
</dbReference>
<dbReference type="PANTHER" id="PTHR24148">
    <property type="entry name" value="ANKYRIN REPEAT DOMAIN-CONTAINING PROTEIN 39 HOMOLOG-RELATED"/>
    <property type="match status" value="1"/>
</dbReference>
<dbReference type="OrthoDB" id="4932447at2759"/>
<dbReference type="Pfam" id="PF06985">
    <property type="entry name" value="HET"/>
    <property type="match status" value="1"/>
</dbReference>
<organism evidence="2 3">
    <name type="scientific">[Torrubiella] hemipterigena</name>
    <dbReference type="NCBI Taxonomy" id="1531966"/>
    <lineage>
        <taxon>Eukaryota</taxon>
        <taxon>Fungi</taxon>
        <taxon>Dikarya</taxon>
        <taxon>Ascomycota</taxon>
        <taxon>Pezizomycotina</taxon>
        <taxon>Sordariomycetes</taxon>
        <taxon>Hypocreomycetidae</taxon>
        <taxon>Hypocreales</taxon>
        <taxon>Clavicipitaceae</taxon>
        <taxon>Clavicipitaceae incertae sedis</taxon>
        <taxon>'Torrubiella' clade</taxon>
    </lineage>
</organism>
<dbReference type="EMBL" id="CDHN01000001">
    <property type="protein sequence ID" value="CEJ81660.1"/>
    <property type="molecule type" value="Genomic_DNA"/>
</dbReference>
<keyword evidence="3" id="KW-1185">Reference proteome</keyword>
<dbReference type="PANTHER" id="PTHR24148:SF64">
    <property type="entry name" value="HETEROKARYON INCOMPATIBILITY DOMAIN-CONTAINING PROTEIN"/>
    <property type="match status" value="1"/>
</dbReference>
<evidence type="ECO:0000259" key="1">
    <source>
        <dbReference type="Pfam" id="PF06985"/>
    </source>
</evidence>
<dbReference type="InterPro" id="IPR052895">
    <property type="entry name" value="HetReg/Transcr_Mod"/>
</dbReference>
<proteinExistence type="predicted"/>
<evidence type="ECO:0000313" key="3">
    <source>
        <dbReference type="Proteomes" id="UP000039046"/>
    </source>
</evidence>
<dbReference type="HOGENOM" id="CLU_004184_7_2_1"/>
<sequence>MTKTWASLLQPAPLPDYFYQALPSDQHIRILTLQPSTVKNAPLTGTLETISLKDPSFNYSAISYVWGSPADRAQFTCDGGRLTITQSLADGLSRMRKPNEPVRLWADQVCINQHDLAERSKQVKLMNQIYRNAAQVLVWLGRDDDGVASRAFSKIRYLNTVFSNKSQYERFLKAYSEDLDKQPRASWAPLTKLTQLPWFHRIWIVQEIGTPSTALLRWGESEIDWEMLSFVVGILNEKFHRLRMRNHIGTPNIRYLYKRFIEPEEDFDESHNRGSFIYELHRARHMLAEDPRDHVYAFLGHFSLQIATPALKSLVADYSRSVEDIFCDVAARSLIGASNLLLLSTVRNPESKDGTVARPLPSWVPDWRLGPHHIAGSPQTHHLAAGDTKPDLWIDEEQYVLHIKGLQVDTITTCSFEMYGSAFNFPRSDVEVQVTAVEKLWTSICKFVLPISLDRQYHQSSDSAFFAMAQTLSNACHGMDRLRKYISIHPDEWISHAVAYLVRASGQESTSIGLDILALNEQTPGDAFKWGHEATLVSRHKRFAITSNGYFVSGPKALQEGDVVVVLYGGKTPFILRPRTEDVGSGWYILGECYVHGLMSGEVFTKWDLIEEEFSIY</sequence>
<dbReference type="STRING" id="1531966.A0A0A1T6D8"/>
<dbReference type="AlphaFoldDB" id="A0A0A1T6D8"/>
<reference evidence="2 3" key="1">
    <citation type="journal article" date="2015" name="Genome Announc.">
        <title>Draft Genome Sequence and Gene Annotation of the Entomopathogenic Fungus Verticillium hemipterigenum.</title>
        <authorList>
            <person name="Horn F."/>
            <person name="Habel A."/>
            <person name="Scharf D.H."/>
            <person name="Dworschak J."/>
            <person name="Brakhage A.A."/>
            <person name="Guthke R."/>
            <person name="Hertweck C."/>
            <person name="Linde J."/>
        </authorList>
    </citation>
    <scope>NUCLEOTIDE SEQUENCE [LARGE SCALE GENOMIC DNA]</scope>
</reference>
<gene>
    <name evidence="2" type="ORF">VHEMI01777</name>
</gene>
<dbReference type="Proteomes" id="UP000039046">
    <property type="component" value="Unassembled WGS sequence"/>
</dbReference>
<protein>
    <recommendedName>
        <fullName evidence="1">Heterokaryon incompatibility domain-containing protein</fullName>
    </recommendedName>
</protein>
<name>A0A0A1T6D8_9HYPO</name>
<feature type="domain" description="Heterokaryon incompatibility" evidence="1">
    <location>
        <begin position="59"/>
        <end position="207"/>
    </location>
</feature>
<accession>A0A0A1T6D8</accession>
<dbReference type="Pfam" id="PF26639">
    <property type="entry name" value="Het-6_barrel"/>
    <property type="match status" value="1"/>
</dbReference>